<accession>A0ABQ0NY36</accession>
<evidence type="ECO:0000313" key="3">
    <source>
        <dbReference type="EMBL" id="GBQ06076.1"/>
    </source>
</evidence>
<keyword evidence="4" id="KW-1185">Reference proteome</keyword>
<gene>
    <name evidence="3" type="ORF">AA15669_0772</name>
</gene>
<name>A0ABQ0NY36_9PROT</name>
<evidence type="ECO:0000313" key="4">
    <source>
        <dbReference type="Proteomes" id="UP001062901"/>
    </source>
</evidence>
<feature type="transmembrane region" description="Helical" evidence="2">
    <location>
        <begin position="12"/>
        <end position="31"/>
    </location>
</feature>
<evidence type="ECO:0000256" key="1">
    <source>
        <dbReference type="SAM" id="MobiDB-lite"/>
    </source>
</evidence>
<keyword evidence="2" id="KW-0472">Membrane</keyword>
<evidence type="ECO:0000256" key="2">
    <source>
        <dbReference type="SAM" id="Phobius"/>
    </source>
</evidence>
<sequence>MTSLYHLWHRAGLWRACLIISALSLTMAVFLPTASLKHLAPWLPGKAPPLLTPPKDTTHPHPPEGGGDTEGGKVAYLDPSQSVSDRAPLAGHVFPLPEGQWHPVLAAQTNDRAAFSFLALIRTDHGAVTGFITLQTNQNPVPAELVESLLTPCHDDRNYTNLNQEAPDMADCVYVANAVLEKGMVSNNPLIAEAVAHVQQLGFPLPPLMIVTGWRHISAAKNGLAQTATEDVLLSPLDRETHQMLAPPDVWSKETIAANPVAEEFINKILHWAPYWQKGLLQAFIDPKSIEFLPVEATRDPMAPQ</sequence>
<keyword evidence="2" id="KW-1133">Transmembrane helix</keyword>
<feature type="region of interest" description="Disordered" evidence="1">
    <location>
        <begin position="47"/>
        <end position="74"/>
    </location>
</feature>
<organism evidence="3 4">
    <name type="scientific">Saccharibacter floricola DSM 15669</name>
    <dbReference type="NCBI Taxonomy" id="1123227"/>
    <lineage>
        <taxon>Bacteria</taxon>
        <taxon>Pseudomonadati</taxon>
        <taxon>Pseudomonadota</taxon>
        <taxon>Alphaproteobacteria</taxon>
        <taxon>Acetobacterales</taxon>
        <taxon>Acetobacteraceae</taxon>
        <taxon>Saccharibacter</taxon>
    </lineage>
</organism>
<dbReference type="Proteomes" id="UP001062901">
    <property type="component" value="Unassembled WGS sequence"/>
</dbReference>
<protein>
    <submittedName>
        <fullName evidence="3">Uncharacterized protein</fullName>
    </submittedName>
</protein>
<keyword evidence="2" id="KW-0812">Transmembrane</keyword>
<comment type="caution">
    <text evidence="3">The sequence shown here is derived from an EMBL/GenBank/DDBJ whole genome shotgun (WGS) entry which is preliminary data.</text>
</comment>
<reference evidence="3" key="1">
    <citation type="submission" date="2013-04" db="EMBL/GenBank/DDBJ databases">
        <title>The genome sequencing project of 58 acetic acid bacteria.</title>
        <authorList>
            <person name="Okamoto-Kainuma A."/>
            <person name="Ishikawa M."/>
            <person name="Umino S."/>
            <person name="Koizumi Y."/>
            <person name="Shiwa Y."/>
            <person name="Yoshikawa H."/>
            <person name="Matsutani M."/>
            <person name="Matsushita K."/>
        </authorList>
    </citation>
    <scope>NUCLEOTIDE SEQUENCE</scope>
    <source>
        <strain evidence="3">DSM 15669</strain>
    </source>
</reference>
<proteinExistence type="predicted"/>
<dbReference type="EMBL" id="BAQD01000009">
    <property type="protein sequence ID" value="GBQ06076.1"/>
    <property type="molecule type" value="Genomic_DNA"/>
</dbReference>